<dbReference type="InterPro" id="IPR038883">
    <property type="entry name" value="AN11006-like"/>
</dbReference>
<dbReference type="PANTHER" id="PTHR42085:SF1">
    <property type="entry name" value="F-BOX DOMAIN-CONTAINING PROTEIN"/>
    <property type="match status" value="1"/>
</dbReference>
<organism evidence="2 3">
    <name type="scientific">Karstenula rhodostoma CBS 690.94</name>
    <dbReference type="NCBI Taxonomy" id="1392251"/>
    <lineage>
        <taxon>Eukaryota</taxon>
        <taxon>Fungi</taxon>
        <taxon>Dikarya</taxon>
        <taxon>Ascomycota</taxon>
        <taxon>Pezizomycotina</taxon>
        <taxon>Dothideomycetes</taxon>
        <taxon>Pleosporomycetidae</taxon>
        <taxon>Pleosporales</taxon>
        <taxon>Massarineae</taxon>
        <taxon>Didymosphaeriaceae</taxon>
        <taxon>Karstenula</taxon>
    </lineage>
</organism>
<feature type="compositionally biased region" description="Polar residues" evidence="1">
    <location>
        <begin position="11"/>
        <end position="22"/>
    </location>
</feature>
<evidence type="ECO:0000256" key="1">
    <source>
        <dbReference type="SAM" id="MobiDB-lite"/>
    </source>
</evidence>
<dbReference type="AlphaFoldDB" id="A0A9P4UDQ5"/>
<dbReference type="EMBL" id="MU001499">
    <property type="protein sequence ID" value="KAF2445402.1"/>
    <property type="molecule type" value="Genomic_DNA"/>
</dbReference>
<name>A0A9P4UDQ5_9PLEO</name>
<dbReference type="OrthoDB" id="3791141at2759"/>
<comment type="caution">
    <text evidence="2">The sequence shown here is derived from an EMBL/GenBank/DDBJ whole genome shotgun (WGS) entry which is preliminary data.</text>
</comment>
<sequence length="371" mass="41393">MVKRHHGTFFESPSSASTTAEKSPNEDIVVLPDTKRCKLSTRTLASTETKNTNPRSPLLNLPGELLNIIYEYALTSDDDLLEYVNVLTVPTNAHSSGIESKIQDTATPSLMEDPNHPVPEQQGGSESVPDVGSGPRTITSASGKIQAHYLLKDGVEFNQLKYVCKKLWRETHHLEVKYNGVLFVDKVGAGVDQIEQLLAAMSPSQRAWLKNITILAGDNETMDDYRDPIWSLYQIVDSEVLTEAIARLDAFCFDRPSSRVQLVSDAFEIIKIVEHDGSLSVYFFSMAVSMSYLLRNTLPTPFAYRSVLDPEFARDIDTPALLRAPNLRIYPRNLVRGIGIDELLASLEAQSTNHSNKPYLMVAREWLTHGI</sequence>
<dbReference type="Proteomes" id="UP000799764">
    <property type="component" value="Unassembled WGS sequence"/>
</dbReference>
<feature type="region of interest" description="Disordered" evidence="1">
    <location>
        <begin position="107"/>
        <end position="137"/>
    </location>
</feature>
<keyword evidence="3" id="KW-1185">Reference proteome</keyword>
<evidence type="ECO:0000313" key="2">
    <source>
        <dbReference type="EMBL" id="KAF2445402.1"/>
    </source>
</evidence>
<proteinExistence type="predicted"/>
<dbReference type="PANTHER" id="PTHR42085">
    <property type="entry name" value="F-BOX DOMAIN-CONTAINING PROTEIN"/>
    <property type="match status" value="1"/>
</dbReference>
<accession>A0A9P4UDQ5</accession>
<reference evidence="2" key="1">
    <citation type="journal article" date="2020" name="Stud. Mycol.">
        <title>101 Dothideomycetes genomes: a test case for predicting lifestyles and emergence of pathogens.</title>
        <authorList>
            <person name="Haridas S."/>
            <person name="Albert R."/>
            <person name="Binder M."/>
            <person name="Bloem J."/>
            <person name="Labutti K."/>
            <person name="Salamov A."/>
            <person name="Andreopoulos B."/>
            <person name="Baker S."/>
            <person name="Barry K."/>
            <person name="Bills G."/>
            <person name="Bluhm B."/>
            <person name="Cannon C."/>
            <person name="Castanera R."/>
            <person name="Culley D."/>
            <person name="Daum C."/>
            <person name="Ezra D."/>
            <person name="Gonzalez J."/>
            <person name="Henrissat B."/>
            <person name="Kuo A."/>
            <person name="Liang C."/>
            <person name="Lipzen A."/>
            <person name="Lutzoni F."/>
            <person name="Magnuson J."/>
            <person name="Mondo S."/>
            <person name="Nolan M."/>
            <person name="Ohm R."/>
            <person name="Pangilinan J."/>
            <person name="Park H.-J."/>
            <person name="Ramirez L."/>
            <person name="Alfaro M."/>
            <person name="Sun H."/>
            <person name="Tritt A."/>
            <person name="Yoshinaga Y."/>
            <person name="Zwiers L.-H."/>
            <person name="Turgeon B."/>
            <person name="Goodwin S."/>
            <person name="Spatafora J."/>
            <person name="Crous P."/>
            <person name="Grigoriev I."/>
        </authorList>
    </citation>
    <scope>NUCLEOTIDE SEQUENCE</scope>
    <source>
        <strain evidence="2">CBS 690.94</strain>
    </source>
</reference>
<protein>
    <submittedName>
        <fullName evidence="2">Uncharacterized protein</fullName>
    </submittedName>
</protein>
<feature type="region of interest" description="Disordered" evidence="1">
    <location>
        <begin position="1"/>
        <end position="27"/>
    </location>
</feature>
<evidence type="ECO:0000313" key="3">
    <source>
        <dbReference type="Proteomes" id="UP000799764"/>
    </source>
</evidence>
<gene>
    <name evidence="2" type="ORF">P171DRAFT_430831</name>
</gene>